<evidence type="ECO:0000313" key="2">
    <source>
        <dbReference type="Proteomes" id="UP000007148"/>
    </source>
</evidence>
<comment type="caution">
    <text evidence="1">The sequence shown here is derived from an EMBL/GenBank/DDBJ whole genome shotgun (WGS) entry which is preliminary data.</text>
</comment>
<name>G4TMH4_SERID</name>
<dbReference type="InParanoid" id="G4TMH4"/>
<sequence>MAKYAISEWPHGDQRSHTVRNYSVRNLQLYTPYSDYFNRYHGREDSDIPSHPEWLAFNFEHSYLLCHGGESWMLTFATKKDLSILYFDGSSAANSILGHLDSQDVLMYGRVRPDKLLAEPERILWFCEWGKPFGIDAIVREVMLCDFANVDLVAADHIIASTNSTDNLRDGESTIIAKRQRIRHTLREGNGDYSATMEPPSREPPGLPPIYPPDQPVPPGWHGPLRSAQSTEMEVIQAAFWNSFYPGEARVKLDYTRMISFYDPLLESLVESRRGQLSRNHHRLTGISNGDQQLAKSLLEEDLRRLEPVSSPMDWSMVLRTVTDRYAERLYQLRLLLSPFHGEISVPLRTSRAREQVLVMLTPGMSDIRLVRSEKMLKHATEGVLWRVCSTLTEIWVDAISALELPETEQQGLLGSWYYKTHGLMEWLDWPMWHTCRPACPDESFCYIPTWPWGVEWFETNVDAIDMTPRCIDRRDGSLSGY</sequence>
<protein>
    <submittedName>
        <fullName evidence="1">Uncharacterized protein</fullName>
    </submittedName>
</protein>
<dbReference type="HOGENOM" id="CLU_017366_2_1_1"/>
<dbReference type="STRING" id="1109443.G4TMH4"/>
<dbReference type="EMBL" id="CAFZ01000169">
    <property type="protein sequence ID" value="CCA72517.1"/>
    <property type="molecule type" value="Genomic_DNA"/>
</dbReference>
<keyword evidence="2" id="KW-1185">Reference proteome</keyword>
<dbReference type="PANTHER" id="PTHR35204:SF1">
    <property type="entry name" value="ENTEROTOXIN"/>
    <property type="match status" value="1"/>
</dbReference>
<dbReference type="InterPro" id="IPR038921">
    <property type="entry name" value="YOR389W-like"/>
</dbReference>
<accession>G4TMH4</accession>
<gene>
    <name evidence="1" type="ORF">PIIN_06454</name>
</gene>
<dbReference type="eggNOG" id="ENOG502QRJE">
    <property type="taxonomic scope" value="Eukaryota"/>
</dbReference>
<organism evidence="1 2">
    <name type="scientific">Serendipita indica (strain DSM 11827)</name>
    <name type="common">Root endophyte fungus</name>
    <name type="synonym">Piriformospora indica</name>
    <dbReference type="NCBI Taxonomy" id="1109443"/>
    <lineage>
        <taxon>Eukaryota</taxon>
        <taxon>Fungi</taxon>
        <taxon>Dikarya</taxon>
        <taxon>Basidiomycota</taxon>
        <taxon>Agaricomycotina</taxon>
        <taxon>Agaricomycetes</taxon>
        <taxon>Sebacinales</taxon>
        <taxon>Serendipitaceae</taxon>
        <taxon>Serendipita</taxon>
    </lineage>
</organism>
<dbReference type="OMA" id="AWTTWKK"/>
<proteinExistence type="predicted"/>
<dbReference type="OrthoDB" id="10261782at2759"/>
<dbReference type="PANTHER" id="PTHR35204">
    <property type="entry name" value="YALI0A21131P"/>
    <property type="match status" value="1"/>
</dbReference>
<reference evidence="1 2" key="1">
    <citation type="journal article" date="2011" name="PLoS Pathog.">
        <title>Endophytic Life Strategies Decoded by Genome and Transcriptome Analyses of the Mutualistic Root Symbiont Piriformospora indica.</title>
        <authorList>
            <person name="Zuccaro A."/>
            <person name="Lahrmann U."/>
            <person name="Guldener U."/>
            <person name="Langen G."/>
            <person name="Pfiffi S."/>
            <person name="Biedenkopf D."/>
            <person name="Wong P."/>
            <person name="Samans B."/>
            <person name="Grimm C."/>
            <person name="Basiewicz M."/>
            <person name="Murat C."/>
            <person name="Martin F."/>
            <person name="Kogel K.H."/>
        </authorList>
    </citation>
    <scope>NUCLEOTIDE SEQUENCE [LARGE SCALE GENOMIC DNA]</scope>
    <source>
        <strain evidence="1 2">DSM 11827</strain>
    </source>
</reference>
<dbReference type="AlphaFoldDB" id="G4TMH4"/>
<dbReference type="Proteomes" id="UP000007148">
    <property type="component" value="Unassembled WGS sequence"/>
</dbReference>
<evidence type="ECO:0000313" key="1">
    <source>
        <dbReference type="EMBL" id="CCA72517.1"/>
    </source>
</evidence>